<name>A0AA47NRE4_MERPO</name>
<comment type="caution">
    <text evidence="3">The sequence shown here is derived from an EMBL/GenBank/DDBJ whole genome shotgun (WGS) entry which is preliminary data.</text>
</comment>
<dbReference type="Proteomes" id="UP001174136">
    <property type="component" value="Unassembled WGS sequence"/>
</dbReference>
<dbReference type="PANTHER" id="PTHR13103:SF4">
    <property type="entry name" value="SCHWANNOMIN-INTERACTING PROTEIN 1-LIKE ISOFORM X1"/>
    <property type="match status" value="1"/>
</dbReference>
<evidence type="ECO:0000313" key="4">
    <source>
        <dbReference type="Proteomes" id="UP001174136"/>
    </source>
</evidence>
<dbReference type="InterPro" id="IPR039045">
    <property type="entry name" value="SCHIP_1"/>
</dbReference>
<reference evidence="3" key="1">
    <citation type="journal article" date="2023" name="Front. Mar. Sci.">
        <title>A new Merluccius polli reference genome to investigate the effects of global change in West African waters.</title>
        <authorList>
            <person name="Mateo J.L."/>
            <person name="Blanco-Fernandez C."/>
            <person name="Garcia-Vazquez E."/>
            <person name="Machado-Schiaffino G."/>
        </authorList>
    </citation>
    <scope>NUCLEOTIDE SEQUENCE</scope>
    <source>
        <strain evidence="3">C29</strain>
        <tissue evidence="3">Fin</tissue>
    </source>
</reference>
<gene>
    <name evidence="3" type="ORF">N1851_028564</name>
</gene>
<evidence type="ECO:0000259" key="2">
    <source>
        <dbReference type="Pfam" id="PF10148"/>
    </source>
</evidence>
<organism evidence="3 4">
    <name type="scientific">Merluccius polli</name>
    <name type="common">Benguela hake</name>
    <name type="synonym">Merluccius cadenati</name>
    <dbReference type="NCBI Taxonomy" id="89951"/>
    <lineage>
        <taxon>Eukaryota</taxon>
        <taxon>Metazoa</taxon>
        <taxon>Chordata</taxon>
        <taxon>Craniata</taxon>
        <taxon>Vertebrata</taxon>
        <taxon>Euteleostomi</taxon>
        <taxon>Actinopterygii</taxon>
        <taxon>Neopterygii</taxon>
        <taxon>Teleostei</taxon>
        <taxon>Neoteleostei</taxon>
        <taxon>Acanthomorphata</taxon>
        <taxon>Zeiogadaria</taxon>
        <taxon>Gadariae</taxon>
        <taxon>Gadiformes</taxon>
        <taxon>Gadoidei</taxon>
        <taxon>Merlucciidae</taxon>
        <taxon>Merluccius</taxon>
    </lineage>
</organism>
<feature type="compositionally biased region" description="Low complexity" evidence="1">
    <location>
        <begin position="31"/>
        <end position="41"/>
    </location>
</feature>
<dbReference type="PANTHER" id="PTHR13103">
    <property type="entry name" value="SCHWANNOMIN INTERACTING PROTEIN 1"/>
    <property type="match status" value="1"/>
</dbReference>
<dbReference type="GO" id="GO:0035332">
    <property type="term" value="P:positive regulation of hippo signaling"/>
    <property type="evidence" value="ECO:0007669"/>
    <property type="project" value="TreeGrafter"/>
</dbReference>
<keyword evidence="4" id="KW-1185">Reference proteome</keyword>
<feature type="compositionally biased region" description="Acidic residues" evidence="1">
    <location>
        <begin position="1"/>
        <end position="15"/>
    </location>
</feature>
<dbReference type="GO" id="GO:0005886">
    <property type="term" value="C:plasma membrane"/>
    <property type="evidence" value="ECO:0007669"/>
    <property type="project" value="TreeGrafter"/>
</dbReference>
<protein>
    <submittedName>
        <fullName evidence="3">IQCJ-SCHIP1 readthrough transcript protein</fullName>
    </submittedName>
</protein>
<evidence type="ECO:0000256" key="1">
    <source>
        <dbReference type="SAM" id="MobiDB-lite"/>
    </source>
</evidence>
<feature type="region of interest" description="Disordered" evidence="1">
    <location>
        <begin position="1"/>
        <end position="43"/>
    </location>
</feature>
<dbReference type="AlphaFoldDB" id="A0AA47NRE4"/>
<feature type="region of interest" description="Disordered" evidence="1">
    <location>
        <begin position="130"/>
        <end position="149"/>
    </location>
</feature>
<dbReference type="EMBL" id="JAOPHQ010005417">
    <property type="protein sequence ID" value="KAK0135561.1"/>
    <property type="molecule type" value="Genomic_DNA"/>
</dbReference>
<evidence type="ECO:0000313" key="3">
    <source>
        <dbReference type="EMBL" id="KAK0135561.1"/>
    </source>
</evidence>
<sequence length="243" mass="27704">MEGGSAEEETTEEKDEDGRHLALEDQQEGDLPLLTPSPSLLGDQHLPIMHWEDLSLRIAELEKQEQQKRERAESGSSFLGEREEDRRGELWRAPWVEREEEERRRCRAAVVTSRFHNHKNLQLCFINNSDSDEEEGSNTRASSIGSHPSGLKEEVTVALRALRDNLLAEERGKELASSSVVAKRKHLELSELHNCSLQQLRALEASLQQDIHELSSELVSQLLVRDQLRTKQDAMLLDVQDLT</sequence>
<accession>A0AA47NRE4</accession>
<dbReference type="InterPro" id="IPR015649">
    <property type="entry name" value="SCHIP_1_C"/>
</dbReference>
<proteinExistence type="predicted"/>
<feature type="domain" description="Schwannomin interacting protein 1 C-terminal" evidence="2">
    <location>
        <begin position="183"/>
        <end position="243"/>
    </location>
</feature>
<dbReference type="Pfam" id="PF10148">
    <property type="entry name" value="SCHIP-1_C"/>
    <property type="match status" value="1"/>
</dbReference>
<dbReference type="GO" id="GO:0030054">
    <property type="term" value="C:cell junction"/>
    <property type="evidence" value="ECO:0007669"/>
    <property type="project" value="TreeGrafter"/>
</dbReference>